<evidence type="ECO:0000256" key="1">
    <source>
        <dbReference type="ARBA" id="ARBA00010364"/>
    </source>
</evidence>
<comment type="similarity">
    <text evidence="1 2">Belongs to the UPF0235 family.</text>
</comment>
<dbReference type="InterPro" id="IPR003746">
    <property type="entry name" value="DUF167"/>
</dbReference>
<dbReference type="HAMAP" id="MF_00634">
    <property type="entry name" value="UPF0235"/>
    <property type="match status" value="1"/>
</dbReference>
<gene>
    <name evidence="3" type="ORF">E6H02_09830</name>
</gene>
<protein>
    <recommendedName>
        <fullName evidence="2">UPF0235 protein E6H02_09830</fullName>
    </recommendedName>
</protein>
<evidence type="ECO:0000313" key="3">
    <source>
        <dbReference type="EMBL" id="TMJ08504.1"/>
    </source>
</evidence>
<dbReference type="SMART" id="SM01152">
    <property type="entry name" value="DUF167"/>
    <property type="match status" value="1"/>
</dbReference>
<comment type="caution">
    <text evidence="3">The sequence shown here is derived from an EMBL/GenBank/DDBJ whole genome shotgun (WGS) entry which is preliminary data.</text>
</comment>
<reference evidence="3 4" key="1">
    <citation type="journal article" date="2019" name="Nat. Microbiol.">
        <title>Mediterranean grassland soil C-N compound turnover is dependent on rainfall and depth, and is mediated by genomically divergent microorganisms.</title>
        <authorList>
            <person name="Diamond S."/>
            <person name="Andeer P.F."/>
            <person name="Li Z."/>
            <person name="Crits-Christoph A."/>
            <person name="Burstein D."/>
            <person name="Anantharaman K."/>
            <person name="Lane K.R."/>
            <person name="Thomas B.C."/>
            <person name="Pan C."/>
            <person name="Northen T.R."/>
            <person name="Banfield J.F."/>
        </authorList>
    </citation>
    <scope>NUCLEOTIDE SEQUENCE [LARGE SCALE GENOMIC DNA]</scope>
    <source>
        <strain evidence="3">NP_5</strain>
    </source>
</reference>
<name>A0A537LKH7_9BACT</name>
<sequence length="80" mass="9152">MKLLTGRMRVSVHVTPRARRAGIDRVEHNRFRVAVTAPPREGLANKAVVELLAEYFHVPRSRVRIIRGQAGRRKIVEISE</sequence>
<accession>A0A537LKH7</accession>
<dbReference type="SUPFAM" id="SSF69786">
    <property type="entry name" value="YggU-like"/>
    <property type="match status" value="1"/>
</dbReference>
<dbReference type="PANTHER" id="PTHR13420:SF7">
    <property type="entry name" value="UPF0235 PROTEIN C15ORF40"/>
    <property type="match status" value="1"/>
</dbReference>
<evidence type="ECO:0000313" key="4">
    <source>
        <dbReference type="Proteomes" id="UP000320393"/>
    </source>
</evidence>
<proteinExistence type="inferred from homology"/>
<dbReference type="Pfam" id="PF02594">
    <property type="entry name" value="DUF167"/>
    <property type="match status" value="1"/>
</dbReference>
<evidence type="ECO:0000256" key="2">
    <source>
        <dbReference type="HAMAP-Rule" id="MF_00634"/>
    </source>
</evidence>
<dbReference type="InterPro" id="IPR036591">
    <property type="entry name" value="YggU-like_sf"/>
</dbReference>
<dbReference type="EMBL" id="VBAM01000392">
    <property type="protein sequence ID" value="TMJ08504.1"/>
    <property type="molecule type" value="Genomic_DNA"/>
</dbReference>
<dbReference type="AlphaFoldDB" id="A0A537LKH7"/>
<dbReference type="GO" id="GO:0005737">
    <property type="term" value="C:cytoplasm"/>
    <property type="evidence" value="ECO:0007669"/>
    <property type="project" value="TreeGrafter"/>
</dbReference>
<dbReference type="Gene3D" id="3.30.1200.10">
    <property type="entry name" value="YggU-like"/>
    <property type="match status" value="1"/>
</dbReference>
<dbReference type="Proteomes" id="UP000320393">
    <property type="component" value="Unassembled WGS sequence"/>
</dbReference>
<dbReference type="PANTHER" id="PTHR13420">
    <property type="entry name" value="UPF0235 PROTEIN C15ORF40"/>
    <property type="match status" value="1"/>
</dbReference>
<dbReference type="NCBIfam" id="TIGR00251">
    <property type="entry name" value="DUF167 family protein"/>
    <property type="match status" value="1"/>
</dbReference>
<organism evidence="3 4">
    <name type="scientific">Candidatus Segetimicrobium genomatis</name>
    <dbReference type="NCBI Taxonomy" id="2569760"/>
    <lineage>
        <taxon>Bacteria</taxon>
        <taxon>Bacillati</taxon>
        <taxon>Candidatus Sysuimicrobiota</taxon>
        <taxon>Candidatus Sysuimicrobiia</taxon>
        <taxon>Candidatus Sysuimicrobiales</taxon>
        <taxon>Candidatus Segetimicrobiaceae</taxon>
        <taxon>Candidatus Segetimicrobium</taxon>
    </lineage>
</organism>